<keyword evidence="2" id="KW-1185">Reference proteome</keyword>
<dbReference type="Proteomes" id="UP000650511">
    <property type="component" value="Unassembled WGS sequence"/>
</dbReference>
<reference evidence="1" key="1">
    <citation type="journal article" date="2014" name="Int. J. Syst. Evol. Microbiol.">
        <title>Complete genome sequence of Corynebacterium casei LMG S-19264T (=DSM 44701T), isolated from a smear-ripened cheese.</title>
        <authorList>
            <consortium name="US DOE Joint Genome Institute (JGI-PGF)"/>
            <person name="Walter F."/>
            <person name="Albersmeier A."/>
            <person name="Kalinowski J."/>
            <person name="Ruckert C."/>
        </authorList>
    </citation>
    <scope>NUCLEOTIDE SEQUENCE</scope>
    <source>
        <strain evidence="1">CGMCC 1.14988</strain>
    </source>
</reference>
<gene>
    <name evidence="1" type="ORF">GCM10011354_35230</name>
</gene>
<evidence type="ECO:0000313" key="2">
    <source>
        <dbReference type="Proteomes" id="UP000650511"/>
    </source>
</evidence>
<dbReference type="InterPro" id="IPR006311">
    <property type="entry name" value="TAT_signal"/>
</dbReference>
<protein>
    <submittedName>
        <fullName evidence="1">Uncharacterized protein</fullName>
    </submittedName>
</protein>
<dbReference type="AlphaFoldDB" id="A0A8J3AH65"/>
<dbReference type="OrthoDB" id="7361935at2"/>
<evidence type="ECO:0000313" key="1">
    <source>
        <dbReference type="EMBL" id="GGI09670.1"/>
    </source>
</evidence>
<dbReference type="EMBL" id="BMHA01000017">
    <property type="protein sequence ID" value="GGI09670.1"/>
    <property type="molecule type" value="Genomic_DNA"/>
</dbReference>
<comment type="caution">
    <text evidence="1">The sequence shown here is derived from an EMBL/GenBank/DDBJ whole genome shotgun (WGS) entry which is preliminary data.</text>
</comment>
<dbReference type="RefSeq" id="WP_130649233.1">
    <property type="nucleotide sequence ID" value="NZ_BMHA01000017.1"/>
</dbReference>
<sequence length="136" mass="13977">MATGPTLSRRQLLGGALVLTAATLPAVGRVVLDAPAGGPDPLANRLLTLFDRNALRPLGRAVLGELPPGTTSSSLARQLVPGVGSVAAADRVPDEVLLDALAAEVAHEYEVGRVRLVEGWLLADTEARLCALAALT</sequence>
<accession>A0A8J3AH65</accession>
<reference evidence="1" key="2">
    <citation type="submission" date="2020-09" db="EMBL/GenBank/DDBJ databases">
        <authorList>
            <person name="Sun Q."/>
            <person name="Zhou Y."/>
        </authorList>
    </citation>
    <scope>NUCLEOTIDE SEQUENCE</scope>
    <source>
        <strain evidence="1">CGMCC 1.14988</strain>
    </source>
</reference>
<proteinExistence type="predicted"/>
<organism evidence="1 2">
    <name type="scientific">Egicoccus halophilus</name>
    <dbReference type="NCBI Taxonomy" id="1670830"/>
    <lineage>
        <taxon>Bacteria</taxon>
        <taxon>Bacillati</taxon>
        <taxon>Actinomycetota</taxon>
        <taxon>Nitriliruptoria</taxon>
        <taxon>Egicoccales</taxon>
        <taxon>Egicoccaceae</taxon>
        <taxon>Egicoccus</taxon>
    </lineage>
</organism>
<name>A0A8J3AH65_9ACTN</name>
<dbReference type="PROSITE" id="PS51318">
    <property type="entry name" value="TAT"/>
    <property type="match status" value="1"/>
</dbReference>